<dbReference type="InterPro" id="IPR027417">
    <property type="entry name" value="P-loop_NTPase"/>
</dbReference>
<dbReference type="InterPro" id="IPR002110">
    <property type="entry name" value="Ankyrin_rpt"/>
</dbReference>
<proteinExistence type="predicted"/>
<dbReference type="PANTHER" id="PTHR10039">
    <property type="entry name" value="AMELOGENIN"/>
    <property type="match status" value="1"/>
</dbReference>
<dbReference type="PANTHER" id="PTHR10039:SF14">
    <property type="entry name" value="NACHT DOMAIN-CONTAINING PROTEIN"/>
    <property type="match status" value="1"/>
</dbReference>
<evidence type="ECO:0000256" key="1">
    <source>
        <dbReference type="ARBA" id="ARBA00022737"/>
    </source>
</evidence>
<dbReference type="Gene3D" id="1.25.40.20">
    <property type="entry name" value="Ankyrin repeat-containing domain"/>
    <property type="match status" value="1"/>
</dbReference>
<dbReference type="SUPFAM" id="SSF48403">
    <property type="entry name" value="Ankyrin repeat"/>
    <property type="match status" value="1"/>
</dbReference>
<dbReference type="Pfam" id="PF24883">
    <property type="entry name" value="NPHP3_N"/>
    <property type="match status" value="1"/>
</dbReference>
<feature type="domain" description="Nephrocystin 3-like N-terminal" evidence="2">
    <location>
        <begin position="230"/>
        <end position="400"/>
    </location>
</feature>
<dbReference type="AlphaFoldDB" id="A0A8H5KHZ2"/>
<dbReference type="Gene3D" id="3.40.50.1580">
    <property type="entry name" value="Nucleoside phosphorylase domain"/>
    <property type="match status" value="1"/>
</dbReference>
<keyword evidence="4" id="KW-1185">Reference proteome</keyword>
<dbReference type="InterPro" id="IPR056884">
    <property type="entry name" value="NPHP3-like_N"/>
</dbReference>
<evidence type="ECO:0000259" key="2">
    <source>
        <dbReference type="Pfam" id="PF24883"/>
    </source>
</evidence>
<gene>
    <name evidence="3" type="ORF">FPANT_13177</name>
</gene>
<comment type="caution">
    <text evidence="3">The sequence shown here is derived from an EMBL/GenBank/DDBJ whole genome shotgun (WGS) entry which is preliminary data.</text>
</comment>
<dbReference type="Pfam" id="PF13637">
    <property type="entry name" value="Ank_4"/>
    <property type="match status" value="1"/>
</dbReference>
<dbReference type="Pfam" id="PF00023">
    <property type="entry name" value="Ank"/>
    <property type="match status" value="1"/>
</dbReference>
<dbReference type="InterPro" id="IPR035994">
    <property type="entry name" value="Nucleoside_phosphorylase_sf"/>
</dbReference>
<keyword evidence="1" id="KW-0677">Repeat</keyword>
<dbReference type="SUPFAM" id="SSF52540">
    <property type="entry name" value="P-loop containing nucleoside triphosphate hydrolases"/>
    <property type="match status" value="1"/>
</dbReference>
<evidence type="ECO:0000313" key="3">
    <source>
        <dbReference type="EMBL" id="KAF5572315.1"/>
    </source>
</evidence>
<dbReference type="GO" id="GO:0009116">
    <property type="term" value="P:nucleoside metabolic process"/>
    <property type="evidence" value="ECO:0007669"/>
    <property type="project" value="InterPro"/>
</dbReference>
<evidence type="ECO:0000313" key="4">
    <source>
        <dbReference type="Proteomes" id="UP000544095"/>
    </source>
</evidence>
<dbReference type="Proteomes" id="UP000544095">
    <property type="component" value="Unassembled WGS sequence"/>
</dbReference>
<sequence length="885" mass="100496">MPNNHFQHIAEAVKPPQALLIAVSKVEARHNGGQVQMLEILSDAATRLPHYGYPMLEDCLFHSEFTHTSSSANCDSCDRSHLVAREIRHNANPVVHYGRVASGNQVIKDALTRNSLCKKINNICFKIEAAGVMNCFPCLAIRGICDYSDSHKNKGWQEYAALVAAAYAKELLMSIPPQLLQHSKRRKAQHPTAPDHISPEADECLRAMFVTDSSLDREGILDAKGDICEGTCEWILSTDEFKAWEKDPPHLLWISAPPGMGKTFVSIYLSEHFEAVTKGSDAATIFFFCDNKIETRNTAVSVLRGLLHQLISHQPNLVNTIIPQWKQQSKQLFQEKSFGTLWKLFEDAIAKSEFKTIYCVIDALDECEASSLSLLLRKFERLSRRQLETVSKMKLICLSRRYPENIPEALLLFIGMEIDSMIAKEEDIRRFISVQVQELAQKKRLSSKMRSMLQETFLQKSEGTFLWVSYMSQDLKKQGLLDFEASLDMLPAGLDAVYKRILRSIDFEKGNMIHDMLYWILVAARPLTIVELCEAVSMKPTRLMTRQEVCIELIKSCGHLLQITSSVSLSLFPETVTFLHQSAKDYLMKFDLRFGSQAADPAYTQLHEHATIALIQYLEQINSRKVITNESISDVFREFPLTIYAVGHWAFHFRKSEDISQVMRQGVSFFEKDSTARRMWQSLYNLEANAHYYEAVPLLHLSAIVGLDSLAQWCLRHDGEVDVETKWGFLGRTALSTACQYCRENIVSLLLDAGAEPIDDMLLTSAVGAALEHSNRRILYLMARTEPCRGFLINSASKQDGILICTAAYFGNEDACRFLVEDLGWDLNWQSGSVGYRALLFALLSDNFELISCFIREWNIPIRNHSEEVLCSFQYKNIIAIRLQS</sequence>
<dbReference type="Gene3D" id="3.40.50.300">
    <property type="entry name" value="P-loop containing nucleotide triphosphate hydrolases"/>
    <property type="match status" value="1"/>
</dbReference>
<dbReference type="GO" id="GO:0003824">
    <property type="term" value="F:catalytic activity"/>
    <property type="evidence" value="ECO:0007669"/>
    <property type="project" value="InterPro"/>
</dbReference>
<dbReference type="SUPFAM" id="SSF53167">
    <property type="entry name" value="Purine and uridine phosphorylases"/>
    <property type="match status" value="1"/>
</dbReference>
<organism evidence="3 4">
    <name type="scientific">Fusarium pseudoanthophilum</name>
    <dbReference type="NCBI Taxonomy" id="48495"/>
    <lineage>
        <taxon>Eukaryota</taxon>
        <taxon>Fungi</taxon>
        <taxon>Dikarya</taxon>
        <taxon>Ascomycota</taxon>
        <taxon>Pezizomycotina</taxon>
        <taxon>Sordariomycetes</taxon>
        <taxon>Hypocreomycetidae</taxon>
        <taxon>Hypocreales</taxon>
        <taxon>Nectriaceae</taxon>
        <taxon>Fusarium</taxon>
        <taxon>Fusarium fujikuroi species complex</taxon>
    </lineage>
</organism>
<dbReference type="EMBL" id="JAAOAR010000954">
    <property type="protein sequence ID" value="KAF5572315.1"/>
    <property type="molecule type" value="Genomic_DNA"/>
</dbReference>
<protein>
    <submittedName>
        <fullName evidence="3">Heterokaryon incompatibility protein het-E-1</fullName>
    </submittedName>
</protein>
<accession>A0A8H5KHZ2</accession>
<reference evidence="3 4" key="1">
    <citation type="submission" date="2020-05" db="EMBL/GenBank/DDBJ databases">
        <title>Identification and distribution of gene clusters putatively required for synthesis of sphingolipid metabolism inhibitors in phylogenetically diverse species of the filamentous fungus Fusarium.</title>
        <authorList>
            <person name="Kim H.-S."/>
            <person name="Busman M."/>
            <person name="Brown D.W."/>
            <person name="Divon H."/>
            <person name="Uhlig S."/>
            <person name="Proctor R.H."/>
        </authorList>
    </citation>
    <scope>NUCLEOTIDE SEQUENCE [LARGE SCALE GENOMIC DNA]</scope>
    <source>
        <strain evidence="3 4">NRRL 25211</strain>
    </source>
</reference>
<name>A0A8H5KHZ2_9HYPO</name>
<dbReference type="InterPro" id="IPR036770">
    <property type="entry name" value="Ankyrin_rpt-contain_sf"/>
</dbReference>